<dbReference type="AlphaFoldDB" id="A0A1E1JVQ6"/>
<evidence type="ECO:0000313" key="2">
    <source>
        <dbReference type="Proteomes" id="UP000178912"/>
    </source>
</evidence>
<protein>
    <submittedName>
        <fullName evidence="1">Uncharacterized protein</fullName>
    </submittedName>
</protein>
<dbReference type="PROSITE" id="PS51257">
    <property type="entry name" value="PROKAR_LIPOPROTEIN"/>
    <property type="match status" value="1"/>
</dbReference>
<name>A0A1E1JVQ6_9HELO</name>
<accession>A0A1E1JVQ6</accession>
<reference evidence="2" key="1">
    <citation type="submission" date="2016-03" db="EMBL/GenBank/DDBJ databases">
        <authorList>
            <person name="Guldener U."/>
        </authorList>
    </citation>
    <scope>NUCLEOTIDE SEQUENCE [LARGE SCALE GENOMIC DNA]</scope>
    <source>
        <strain evidence="2">04CH-RAC-A.6.1</strain>
    </source>
</reference>
<sequence length="125" mass="13987">MILARSKVFPNTCLLVMLSSCSQQDSYLDSCYAVANVDASRQIYGPEGQEIEDRLESLRDPSQRLKPVYKLFAAILIFEILTLKLGKLNFTGSAFLACDDHDWNVLTYVVPNNILQFDMKSSSAG</sequence>
<proteinExistence type="predicted"/>
<organism evidence="1 2">
    <name type="scientific">Rhynchosporium agropyri</name>
    <dbReference type="NCBI Taxonomy" id="914238"/>
    <lineage>
        <taxon>Eukaryota</taxon>
        <taxon>Fungi</taxon>
        <taxon>Dikarya</taxon>
        <taxon>Ascomycota</taxon>
        <taxon>Pezizomycotina</taxon>
        <taxon>Leotiomycetes</taxon>
        <taxon>Helotiales</taxon>
        <taxon>Ploettnerulaceae</taxon>
        <taxon>Rhynchosporium</taxon>
    </lineage>
</organism>
<evidence type="ECO:0000313" key="1">
    <source>
        <dbReference type="EMBL" id="CZS88334.1"/>
    </source>
</evidence>
<dbReference type="Proteomes" id="UP000178912">
    <property type="component" value="Unassembled WGS sequence"/>
</dbReference>
<gene>
    <name evidence="1" type="ORF">RAG0_00058</name>
</gene>
<keyword evidence="2" id="KW-1185">Reference proteome</keyword>
<dbReference type="EMBL" id="FJUX01000001">
    <property type="protein sequence ID" value="CZS88334.1"/>
    <property type="molecule type" value="Genomic_DNA"/>
</dbReference>